<name>A0A382M158_9ZZZZ</name>
<protein>
    <recommendedName>
        <fullName evidence="2">Lipoprotein SmpA/OmlA domain-containing protein</fullName>
    </recommendedName>
</protein>
<dbReference type="EMBL" id="UINC01089634">
    <property type="protein sequence ID" value="SVC40891.1"/>
    <property type="molecule type" value="Genomic_DNA"/>
</dbReference>
<reference evidence="1" key="1">
    <citation type="submission" date="2018-05" db="EMBL/GenBank/DDBJ databases">
        <authorList>
            <person name="Lanie J.A."/>
            <person name="Ng W.-L."/>
            <person name="Kazmierczak K.M."/>
            <person name="Andrzejewski T.M."/>
            <person name="Davidsen T.M."/>
            <person name="Wayne K.J."/>
            <person name="Tettelin H."/>
            <person name="Glass J.I."/>
            <person name="Rusch D."/>
            <person name="Podicherti R."/>
            <person name="Tsui H.-C.T."/>
            <person name="Winkler M.E."/>
        </authorList>
    </citation>
    <scope>NUCLEOTIDE SEQUENCE</scope>
</reference>
<sequence length="111" mass="13300">MNRLFFIIILIFACAPRMSDPFIPPTTKQPTDRPNSLSEKLLTEYDIWEFLKENPKESEVIEMLGSPDSVWVSDEQPYYVLYYFRPALQDYNSIEFNKKFRKVTGYEWDEQ</sequence>
<evidence type="ECO:0008006" key="2">
    <source>
        <dbReference type="Google" id="ProtNLM"/>
    </source>
</evidence>
<proteinExistence type="predicted"/>
<evidence type="ECO:0000313" key="1">
    <source>
        <dbReference type="EMBL" id="SVC40891.1"/>
    </source>
</evidence>
<dbReference type="AlphaFoldDB" id="A0A382M158"/>
<accession>A0A382M158</accession>
<organism evidence="1">
    <name type="scientific">marine metagenome</name>
    <dbReference type="NCBI Taxonomy" id="408172"/>
    <lineage>
        <taxon>unclassified sequences</taxon>
        <taxon>metagenomes</taxon>
        <taxon>ecological metagenomes</taxon>
    </lineage>
</organism>
<gene>
    <name evidence="1" type="ORF">METZ01_LOCUS293745</name>
</gene>